<dbReference type="SUPFAM" id="SSF47598">
    <property type="entry name" value="Ribbon-helix-helix"/>
    <property type="match status" value="1"/>
</dbReference>
<dbReference type="Proteomes" id="UP000239001">
    <property type="component" value="Unassembled WGS sequence"/>
</dbReference>
<keyword evidence="2" id="KW-1185">Reference proteome</keyword>
<comment type="caution">
    <text evidence="1">The sequence shown here is derived from an EMBL/GenBank/DDBJ whole genome shotgun (WGS) entry which is preliminary data.</text>
</comment>
<gene>
    <name evidence="1" type="ORF">C7H19_13505</name>
</gene>
<protein>
    <submittedName>
        <fullName evidence="1">CopG family transcriptional regulator</fullName>
    </submittedName>
</protein>
<dbReference type="InterPro" id="IPR010985">
    <property type="entry name" value="Ribbon_hlx_hlx"/>
</dbReference>
<reference evidence="1 2" key="1">
    <citation type="submission" date="2018-03" db="EMBL/GenBank/DDBJ databases">
        <title>The ancient ancestry and fast evolution of plastids.</title>
        <authorList>
            <person name="Moore K.R."/>
            <person name="Magnabosco C."/>
            <person name="Momper L."/>
            <person name="Gold D.A."/>
            <person name="Bosak T."/>
            <person name="Fournier G.P."/>
        </authorList>
    </citation>
    <scope>NUCLEOTIDE SEQUENCE [LARGE SCALE GENOMIC DNA]</scope>
    <source>
        <strain evidence="1 2">CCALA 016</strain>
    </source>
</reference>
<dbReference type="EMBL" id="PXOH01000014">
    <property type="protein sequence ID" value="PSF36223.1"/>
    <property type="molecule type" value="Genomic_DNA"/>
</dbReference>
<dbReference type="AlphaFoldDB" id="A0A2T1LWE8"/>
<evidence type="ECO:0000313" key="1">
    <source>
        <dbReference type="EMBL" id="PSF36223.1"/>
    </source>
</evidence>
<sequence>MERLEIQLPKQEKEILEKYCQQTNRTMTDVLRSYIRGLKQRLKKGSDC</sequence>
<organism evidence="1 2">
    <name type="scientific">Aphanothece hegewaldii CCALA 016</name>
    <dbReference type="NCBI Taxonomy" id="2107694"/>
    <lineage>
        <taxon>Bacteria</taxon>
        <taxon>Bacillati</taxon>
        <taxon>Cyanobacteriota</taxon>
        <taxon>Cyanophyceae</taxon>
        <taxon>Oscillatoriophycideae</taxon>
        <taxon>Chroococcales</taxon>
        <taxon>Aphanothecaceae</taxon>
        <taxon>Aphanothece</taxon>
    </lineage>
</organism>
<dbReference type="GO" id="GO:0006355">
    <property type="term" value="P:regulation of DNA-templated transcription"/>
    <property type="evidence" value="ECO:0007669"/>
    <property type="project" value="InterPro"/>
</dbReference>
<evidence type="ECO:0000313" key="2">
    <source>
        <dbReference type="Proteomes" id="UP000239001"/>
    </source>
</evidence>
<proteinExistence type="predicted"/>
<reference evidence="1 2" key="2">
    <citation type="submission" date="2018-03" db="EMBL/GenBank/DDBJ databases">
        <authorList>
            <person name="Keele B.F."/>
        </authorList>
    </citation>
    <scope>NUCLEOTIDE SEQUENCE [LARGE SCALE GENOMIC DNA]</scope>
    <source>
        <strain evidence="1 2">CCALA 016</strain>
    </source>
</reference>
<dbReference type="OrthoDB" id="9155116at2"/>
<accession>A0A2T1LWE8</accession>
<name>A0A2T1LWE8_9CHRO</name>